<dbReference type="AlphaFoldDB" id="A0A3D8QAD8"/>
<organism evidence="3 4">
    <name type="scientific">Coleophoma cylindrospora</name>
    <dbReference type="NCBI Taxonomy" id="1849047"/>
    <lineage>
        <taxon>Eukaryota</taxon>
        <taxon>Fungi</taxon>
        <taxon>Dikarya</taxon>
        <taxon>Ascomycota</taxon>
        <taxon>Pezizomycotina</taxon>
        <taxon>Leotiomycetes</taxon>
        <taxon>Helotiales</taxon>
        <taxon>Dermateaceae</taxon>
        <taxon>Coleophoma</taxon>
    </lineage>
</organism>
<comment type="caution">
    <text evidence="3">The sequence shown here is derived from an EMBL/GenBank/DDBJ whole genome shotgun (WGS) entry which is preliminary data.</text>
</comment>
<keyword evidence="4" id="KW-1185">Reference proteome</keyword>
<feature type="compositionally biased region" description="Low complexity" evidence="1">
    <location>
        <begin position="339"/>
        <end position="366"/>
    </location>
</feature>
<feature type="compositionally biased region" description="Low complexity" evidence="1">
    <location>
        <begin position="307"/>
        <end position="330"/>
    </location>
</feature>
<keyword evidence="2" id="KW-0732">Signal</keyword>
<dbReference type="Proteomes" id="UP000256645">
    <property type="component" value="Unassembled WGS sequence"/>
</dbReference>
<dbReference type="OrthoDB" id="3642826at2759"/>
<feature type="region of interest" description="Disordered" evidence="1">
    <location>
        <begin position="255"/>
        <end position="372"/>
    </location>
</feature>
<protein>
    <submittedName>
        <fullName evidence="3">Uncharacterized protein</fullName>
    </submittedName>
</protein>
<name>A0A3D8QAD8_9HELO</name>
<feature type="chain" id="PRO_5017672270" evidence="2">
    <location>
        <begin position="24"/>
        <end position="677"/>
    </location>
</feature>
<reference evidence="3 4" key="1">
    <citation type="journal article" date="2018" name="IMA Fungus">
        <title>IMA Genome-F 9: Draft genome sequence of Annulohypoxylon stygium, Aspergillus mulundensis, Berkeleyomyces basicola (syn. Thielaviopsis basicola), Ceratocystis smalleyi, two Cercospora beticola strains, Coleophoma cylindrospora, Fusarium fracticaudum, Phialophora cf. hyalina, and Morchella septimelata.</title>
        <authorList>
            <person name="Wingfield B.D."/>
            <person name="Bills G.F."/>
            <person name="Dong Y."/>
            <person name="Huang W."/>
            <person name="Nel W.J."/>
            <person name="Swalarsk-Parry B.S."/>
            <person name="Vaghefi N."/>
            <person name="Wilken P.M."/>
            <person name="An Z."/>
            <person name="de Beer Z.W."/>
            <person name="De Vos L."/>
            <person name="Chen L."/>
            <person name="Duong T.A."/>
            <person name="Gao Y."/>
            <person name="Hammerbacher A."/>
            <person name="Kikkert J.R."/>
            <person name="Li Y."/>
            <person name="Li H."/>
            <person name="Li K."/>
            <person name="Li Q."/>
            <person name="Liu X."/>
            <person name="Ma X."/>
            <person name="Naidoo K."/>
            <person name="Pethybridge S.J."/>
            <person name="Sun J."/>
            <person name="Steenkamp E.T."/>
            <person name="van der Nest M.A."/>
            <person name="van Wyk S."/>
            <person name="Wingfield M.J."/>
            <person name="Xiong C."/>
            <person name="Yue Q."/>
            <person name="Zhang X."/>
        </authorList>
    </citation>
    <scope>NUCLEOTIDE SEQUENCE [LARGE SCALE GENOMIC DNA]</scope>
    <source>
        <strain evidence="3 4">BP6252</strain>
    </source>
</reference>
<accession>A0A3D8QAD8</accession>
<evidence type="ECO:0000313" key="3">
    <source>
        <dbReference type="EMBL" id="RDW58731.1"/>
    </source>
</evidence>
<proteinExistence type="predicted"/>
<dbReference type="EMBL" id="PDLM01000017">
    <property type="protein sequence ID" value="RDW58731.1"/>
    <property type="molecule type" value="Genomic_DNA"/>
</dbReference>
<evidence type="ECO:0000313" key="4">
    <source>
        <dbReference type="Proteomes" id="UP000256645"/>
    </source>
</evidence>
<feature type="signal peptide" evidence="2">
    <location>
        <begin position="1"/>
        <end position="23"/>
    </location>
</feature>
<sequence length="677" mass="66330">MMMGAYKMWSFLFLIGWSELAHGLILSYGNSSITAATTITSQTPYQYCSCTIFADTVATLWWDVVYPLDGPTMVYTVLEGTNSTVGSELVPASTTAALDPSVLNYVNSYADELGVQVITVNTSSVTMTQELIINLQISAVDTWTTFSTGGALNSQCVVATAAPSAADPSNTIPNYYTYYAVSSIAWNHTDPSPGMDTNFEDDPVALAAIQSYIASIIGAQNCTAKPDGGIAGLKVGVSLLTTPVTVYQTPAAVITSSTDSPTSSTLSTTTSSAVPAKSPTTTLPPVTSIAVTSSAEVKQSPTNTAVKSKPGGSSSTQSSSKSQETPSSSPGGNGGQGGNSDTASGSGSQSSAGPSAGNGGQPQSQATTTTKQIGSVTETVVILPSSSGYVIGGNTVSAGGSAATIGGVTVTADSSGLVVYTTPTGASISSAAVGKPTNTGAGNTEIISSGQGIAIPTSPAVIIGSQTYTASTLPGGGIVVAGQTLSSGGNVVVGGQTISLAPGGSAVVVGGSTTEVLSKTQTLPISTLPSGGIVVAGQTLTSGGTVVVAGQRLSLAPGGSAVVIGGTTTEAVGAPTTPAVVVGSQTYAVATLPGGGVVVGGQTLSAGGNVVLGGQSVSLAAGGSSVVVGGSTTEGIGGAATSTGLPPGLFTGGSGKRRDGLRWELGGLVVFAWVVMF</sequence>
<evidence type="ECO:0000256" key="2">
    <source>
        <dbReference type="SAM" id="SignalP"/>
    </source>
</evidence>
<feature type="compositionally biased region" description="Polar residues" evidence="1">
    <location>
        <begin position="278"/>
        <end position="306"/>
    </location>
</feature>
<evidence type="ECO:0000256" key="1">
    <source>
        <dbReference type="SAM" id="MobiDB-lite"/>
    </source>
</evidence>
<dbReference type="STRING" id="1849047.A0A3D8QAD8"/>
<gene>
    <name evidence="3" type="ORF">BP6252_13207</name>
</gene>
<feature type="compositionally biased region" description="Low complexity" evidence="1">
    <location>
        <begin position="255"/>
        <end position="272"/>
    </location>
</feature>